<dbReference type="NCBIfam" id="NF033561">
    <property type="entry name" value="macrolact_Ik_Al"/>
    <property type="match status" value="1"/>
</dbReference>
<evidence type="ECO:0000313" key="2">
    <source>
        <dbReference type="EMBL" id="MDA0566764.1"/>
    </source>
</evidence>
<keyword evidence="3" id="KW-1185">Reference proteome</keyword>
<dbReference type="SUPFAM" id="SSF56235">
    <property type="entry name" value="N-terminal nucleophile aminohydrolases (Ntn hydrolases)"/>
    <property type="match status" value="1"/>
</dbReference>
<dbReference type="Pfam" id="PF00733">
    <property type="entry name" value="Asn_synthase"/>
    <property type="match status" value="1"/>
</dbReference>
<dbReference type="RefSeq" id="WP_270074019.1">
    <property type="nucleotide sequence ID" value="NZ_JAJAQC010000041.1"/>
</dbReference>
<dbReference type="InterPro" id="IPR029055">
    <property type="entry name" value="Ntn_hydrolases_N"/>
</dbReference>
<feature type="domain" description="Asparagine synthetase" evidence="1">
    <location>
        <begin position="195"/>
        <end position="527"/>
    </location>
</feature>
<dbReference type="InterPro" id="IPR001962">
    <property type="entry name" value="Asn_synthase"/>
</dbReference>
<accession>A0A9X3NN28</accession>
<reference evidence="2" key="1">
    <citation type="submission" date="2021-10" db="EMBL/GenBank/DDBJ databases">
        <title>Streptomonospora sp. nov., isolated from mangrove soil.</title>
        <authorList>
            <person name="Chen X."/>
            <person name="Ge X."/>
            <person name="Liu W."/>
        </authorList>
    </citation>
    <scope>NUCLEOTIDE SEQUENCE</scope>
    <source>
        <strain evidence="2">S1-112</strain>
    </source>
</reference>
<name>A0A9X3NN28_9ACTN</name>
<gene>
    <name evidence="2" type="ORF">LG943_20970</name>
</gene>
<organism evidence="2 3">
    <name type="scientific">Streptomonospora mangrovi</name>
    <dbReference type="NCBI Taxonomy" id="2883123"/>
    <lineage>
        <taxon>Bacteria</taxon>
        <taxon>Bacillati</taxon>
        <taxon>Actinomycetota</taxon>
        <taxon>Actinomycetes</taxon>
        <taxon>Streptosporangiales</taxon>
        <taxon>Nocardiopsidaceae</taxon>
        <taxon>Streptomonospora</taxon>
    </lineage>
</organism>
<proteinExistence type="predicted"/>
<dbReference type="AlphaFoldDB" id="A0A9X3NN28"/>
<dbReference type="GO" id="GO:0006529">
    <property type="term" value="P:asparagine biosynthetic process"/>
    <property type="evidence" value="ECO:0007669"/>
    <property type="project" value="InterPro"/>
</dbReference>
<comment type="caution">
    <text evidence="2">The sequence shown here is derived from an EMBL/GenBank/DDBJ whole genome shotgun (WGS) entry which is preliminary data.</text>
</comment>
<dbReference type="Proteomes" id="UP001140076">
    <property type="component" value="Unassembled WGS sequence"/>
</dbReference>
<dbReference type="GO" id="GO:0004066">
    <property type="term" value="F:asparagine synthase (glutamine-hydrolyzing) activity"/>
    <property type="evidence" value="ECO:0007669"/>
    <property type="project" value="InterPro"/>
</dbReference>
<dbReference type="EMBL" id="JAJAQC010000041">
    <property type="protein sequence ID" value="MDA0566764.1"/>
    <property type="molecule type" value="Genomic_DNA"/>
</dbReference>
<dbReference type="InterPro" id="IPR014729">
    <property type="entry name" value="Rossmann-like_a/b/a_fold"/>
</dbReference>
<dbReference type="Gene3D" id="3.40.50.620">
    <property type="entry name" value="HUPs"/>
    <property type="match status" value="1"/>
</dbReference>
<protein>
    <submittedName>
        <fullName evidence="2">Albusnodin/ikarugamycin family macrolactam cyclase</fullName>
    </submittedName>
</protein>
<evidence type="ECO:0000313" key="3">
    <source>
        <dbReference type="Proteomes" id="UP001140076"/>
    </source>
</evidence>
<sequence length="576" mass="62090">MRWFGGHVTNTPAAPFPRPHGARLLTESPHPVWTVGEWSGRETTHASAHGREAIIFGVHAVPSQAVASWLRDFHAPPAWPGCYTVVVCDPDEITVFTDPAHAVPIYCTELGGGLVWGSSSRALAALAGSRINPAWVAGAISRPISFRPERQSAFSGVNAIAPGHRVTLRPGRRPRSRPWWRIPRLLPAREAAWGLRSALEDAVAARTAIAQHLSCDLSGGLDSTTLCLLAADHARPPARVTALTVRPAAVDSGGDLDYARAIVRERGDISHVLLPLGTGCDPYAALREIGPTDEPAPTTITYARHRAAYQTLSSIGSRHHITGDGGDALLIPPPSALTGPMSQGPHHYLRHFVNEYGRAKLNRTSPWSHLRGLIMPPPEQPPAWVTRRAQDLTAIGADKGDDGEDTGTLAEIRTTARTAQADTQIAAAWGIRLDAPFFDRAVIEAALRFHPVDRGSPWNYKPQITVAMADVLPALVRRRHTKGDTTADHYRGLRHHLTETRDLTEGWLAGHGLIDTQRLNAALGNGATGLPAPFGSVEAAIAAEVWARAVTAATPIAWTYSTAQPGNFNGRLRHRP</sequence>
<evidence type="ECO:0000259" key="1">
    <source>
        <dbReference type="Pfam" id="PF00733"/>
    </source>
</evidence>
<dbReference type="SUPFAM" id="SSF52402">
    <property type="entry name" value="Adenine nucleotide alpha hydrolases-like"/>
    <property type="match status" value="1"/>
</dbReference>
<dbReference type="Gene3D" id="3.60.20.10">
    <property type="entry name" value="Glutamine Phosphoribosylpyrophosphate, subunit 1, domain 1"/>
    <property type="match status" value="1"/>
</dbReference>